<dbReference type="EMBL" id="JACHFM010000002">
    <property type="protein sequence ID" value="MBB5222116.1"/>
    <property type="molecule type" value="Genomic_DNA"/>
</dbReference>
<dbReference type="Pfam" id="PF12625">
    <property type="entry name" value="Arabinose_bd"/>
    <property type="match status" value="1"/>
</dbReference>
<dbReference type="InterPro" id="IPR009057">
    <property type="entry name" value="Homeodomain-like_sf"/>
</dbReference>
<dbReference type="PANTHER" id="PTHR47894:SF1">
    <property type="entry name" value="HTH-TYPE TRANSCRIPTIONAL REGULATOR VQSM"/>
    <property type="match status" value="1"/>
</dbReference>
<sequence>MPRSVARAQTPVAFVAAIVRGYARRGRDPSVALRAAGLVSAQHLDPDARIPLEAFETLSAHAMRELDDEALGWFSRRLPWGSYGMLLRASLTSPTLGVALGRWTRHHGLLTDDVSISLRVEGGTSVVRVEERAELGDLREFCLMSLLRNLHGIACWLADSRIAITDTRFPVPAPTYAEVCGRMFGGAIAFDATAAELRFDAGYLGLPVVRDDAALRRVLQRPIPLMARQYRQDRQLSQRIAGFIAANLGQPRDAEEVARHFGISLRSLQRYLQAEGTSVLDLALRARRVRAEELLRSSDLPLKRVASLSGYRDESSFCRAFRRWTGKTPADFRRAAQG</sequence>
<evidence type="ECO:0000259" key="4">
    <source>
        <dbReference type="PROSITE" id="PS01124"/>
    </source>
</evidence>
<evidence type="ECO:0000256" key="3">
    <source>
        <dbReference type="ARBA" id="ARBA00023163"/>
    </source>
</evidence>
<evidence type="ECO:0000313" key="5">
    <source>
        <dbReference type="EMBL" id="MBB5222116.1"/>
    </source>
</evidence>
<dbReference type="InterPro" id="IPR018060">
    <property type="entry name" value="HTH_AraC"/>
</dbReference>
<dbReference type="SUPFAM" id="SSF46689">
    <property type="entry name" value="Homeodomain-like"/>
    <property type="match status" value="1"/>
</dbReference>
<evidence type="ECO:0000313" key="6">
    <source>
        <dbReference type="Proteomes" id="UP000549457"/>
    </source>
</evidence>
<name>A0A840SQI5_9RHOB</name>
<dbReference type="GO" id="GO:0005829">
    <property type="term" value="C:cytosol"/>
    <property type="evidence" value="ECO:0007669"/>
    <property type="project" value="TreeGrafter"/>
</dbReference>
<dbReference type="PANTHER" id="PTHR47894">
    <property type="entry name" value="HTH-TYPE TRANSCRIPTIONAL REGULATOR GADX"/>
    <property type="match status" value="1"/>
</dbReference>
<dbReference type="Pfam" id="PF12833">
    <property type="entry name" value="HTH_18"/>
    <property type="match status" value="1"/>
</dbReference>
<dbReference type="GO" id="GO:0003700">
    <property type="term" value="F:DNA-binding transcription factor activity"/>
    <property type="evidence" value="ECO:0007669"/>
    <property type="project" value="InterPro"/>
</dbReference>
<evidence type="ECO:0000256" key="1">
    <source>
        <dbReference type="ARBA" id="ARBA00023015"/>
    </source>
</evidence>
<gene>
    <name evidence="5" type="ORF">HNP73_002052</name>
</gene>
<keyword evidence="3" id="KW-0804">Transcription</keyword>
<dbReference type="RefSeq" id="WP_184148533.1">
    <property type="nucleotide sequence ID" value="NZ_JACHFM010000002.1"/>
</dbReference>
<keyword evidence="1" id="KW-0805">Transcription regulation</keyword>
<organism evidence="5 6">
    <name type="scientific">Amaricoccus macauensis</name>
    <dbReference type="NCBI Taxonomy" id="57001"/>
    <lineage>
        <taxon>Bacteria</taxon>
        <taxon>Pseudomonadati</taxon>
        <taxon>Pseudomonadota</taxon>
        <taxon>Alphaproteobacteria</taxon>
        <taxon>Rhodobacterales</taxon>
        <taxon>Paracoccaceae</taxon>
        <taxon>Amaricoccus</taxon>
    </lineage>
</organism>
<keyword evidence="6" id="KW-1185">Reference proteome</keyword>
<evidence type="ECO:0000256" key="2">
    <source>
        <dbReference type="ARBA" id="ARBA00023125"/>
    </source>
</evidence>
<dbReference type="Gene3D" id="1.10.10.60">
    <property type="entry name" value="Homeodomain-like"/>
    <property type="match status" value="1"/>
</dbReference>
<dbReference type="InterPro" id="IPR032687">
    <property type="entry name" value="AraC-type_N"/>
</dbReference>
<reference evidence="5 6" key="1">
    <citation type="submission" date="2020-08" db="EMBL/GenBank/DDBJ databases">
        <title>Genomic Encyclopedia of Type Strains, Phase IV (KMG-IV): sequencing the most valuable type-strain genomes for metagenomic binning, comparative biology and taxonomic classification.</title>
        <authorList>
            <person name="Goeker M."/>
        </authorList>
    </citation>
    <scope>NUCLEOTIDE SEQUENCE [LARGE SCALE GENOMIC DNA]</scope>
    <source>
        <strain evidence="5 6">DSM 101730</strain>
    </source>
</reference>
<keyword evidence="2 5" id="KW-0238">DNA-binding</keyword>
<dbReference type="GO" id="GO:0000976">
    <property type="term" value="F:transcription cis-regulatory region binding"/>
    <property type="evidence" value="ECO:0007669"/>
    <property type="project" value="TreeGrafter"/>
</dbReference>
<dbReference type="Proteomes" id="UP000549457">
    <property type="component" value="Unassembled WGS sequence"/>
</dbReference>
<dbReference type="PROSITE" id="PS01124">
    <property type="entry name" value="HTH_ARAC_FAMILY_2"/>
    <property type="match status" value="1"/>
</dbReference>
<dbReference type="SMART" id="SM00342">
    <property type="entry name" value="HTH_ARAC"/>
    <property type="match status" value="1"/>
</dbReference>
<accession>A0A840SQI5</accession>
<feature type="domain" description="HTH araC/xylS-type" evidence="4">
    <location>
        <begin position="238"/>
        <end position="335"/>
    </location>
</feature>
<dbReference type="AlphaFoldDB" id="A0A840SQI5"/>
<proteinExistence type="predicted"/>
<protein>
    <submittedName>
        <fullName evidence="5">AraC-like DNA-binding protein</fullName>
    </submittedName>
</protein>
<comment type="caution">
    <text evidence="5">The sequence shown here is derived from an EMBL/GenBank/DDBJ whole genome shotgun (WGS) entry which is preliminary data.</text>
</comment>